<comment type="caution">
    <text evidence="2">The sequence shown here is derived from an EMBL/GenBank/DDBJ whole genome shotgun (WGS) entry which is preliminary data.</text>
</comment>
<evidence type="ECO:0000256" key="1">
    <source>
        <dbReference type="SAM" id="Phobius"/>
    </source>
</evidence>
<organism evidence="2 3">
    <name type="scientific">Nocardioides marmoribigeumensis</name>
    <dbReference type="NCBI Taxonomy" id="433649"/>
    <lineage>
        <taxon>Bacteria</taxon>
        <taxon>Bacillati</taxon>
        <taxon>Actinomycetota</taxon>
        <taxon>Actinomycetes</taxon>
        <taxon>Propionibacteriales</taxon>
        <taxon>Nocardioidaceae</taxon>
        <taxon>Nocardioides</taxon>
    </lineage>
</organism>
<evidence type="ECO:0000313" key="2">
    <source>
        <dbReference type="EMBL" id="MDR7362459.1"/>
    </source>
</evidence>
<keyword evidence="1" id="KW-0472">Membrane</keyword>
<keyword evidence="1" id="KW-1133">Transmembrane helix</keyword>
<sequence length="235" mass="24358">MGFGKQVARAGRDPWLLVTSGVGGGLAWAVLPVAGVAGAAAAPVGLGIAAAMWGVGAVVGALSGKDDDDWDEEEVEEIGLRPGTPQATMVRAIHGYVTDLEDLRASPLPDSVLDQSITALVAAQGAEQTAVRVAAAVDGLDDALRRSRRPPGQEPRGGALAAVQRMAERRTALLTKLQHSVDQVAEVYTKLLEMRASVAALDVGDGADEVTRVNASLDALRGSLAELEDERRALP</sequence>
<accession>A0ABU2BWH8</accession>
<feature type="transmembrane region" description="Helical" evidence="1">
    <location>
        <begin position="40"/>
        <end position="62"/>
    </location>
</feature>
<reference evidence="2 3" key="1">
    <citation type="submission" date="2023-07" db="EMBL/GenBank/DDBJ databases">
        <title>Sequencing the genomes of 1000 actinobacteria strains.</title>
        <authorList>
            <person name="Klenk H.-P."/>
        </authorList>
    </citation>
    <scope>NUCLEOTIDE SEQUENCE [LARGE SCALE GENOMIC DNA]</scope>
    <source>
        <strain evidence="2 3">DSM 19426</strain>
    </source>
</reference>
<keyword evidence="3" id="KW-1185">Reference proteome</keyword>
<keyword evidence="1" id="KW-0812">Transmembrane</keyword>
<feature type="transmembrane region" description="Helical" evidence="1">
    <location>
        <begin position="15"/>
        <end position="34"/>
    </location>
</feature>
<dbReference type="Proteomes" id="UP001183648">
    <property type="component" value="Unassembled WGS sequence"/>
</dbReference>
<dbReference type="EMBL" id="JAVDYG010000001">
    <property type="protein sequence ID" value="MDR7362459.1"/>
    <property type="molecule type" value="Genomic_DNA"/>
</dbReference>
<evidence type="ECO:0008006" key="4">
    <source>
        <dbReference type="Google" id="ProtNLM"/>
    </source>
</evidence>
<protein>
    <recommendedName>
        <fullName evidence="4">5-bromo-4-chloroindolyl phosphate hydrolysis protein</fullName>
    </recommendedName>
</protein>
<evidence type="ECO:0000313" key="3">
    <source>
        <dbReference type="Proteomes" id="UP001183648"/>
    </source>
</evidence>
<dbReference type="RefSeq" id="WP_310301773.1">
    <property type="nucleotide sequence ID" value="NZ_BAAAPS010000008.1"/>
</dbReference>
<name>A0ABU2BWH8_9ACTN</name>
<gene>
    <name evidence="2" type="ORF">J2S63_002012</name>
</gene>
<proteinExistence type="predicted"/>